<evidence type="ECO:0000313" key="3">
    <source>
        <dbReference type="Proteomes" id="UP000233597"/>
    </source>
</evidence>
<protein>
    <submittedName>
        <fullName evidence="2">Aminoglycoside phosphotransferase</fullName>
    </submittedName>
</protein>
<evidence type="ECO:0000259" key="1">
    <source>
        <dbReference type="Pfam" id="PF01636"/>
    </source>
</evidence>
<comment type="caution">
    <text evidence="2">The sequence shown here is derived from an EMBL/GenBank/DDBJ whole genome shotgun (WGS) entry which is preliminary data.</text>
</comment>
<name>A0A2N3KNB7_9PROT</name>
<dbReference type="OrthoDB" id="9809275at2"/>
<dbReference type="Pfam" id="PF01636">
    <property type="entry name" value="APH"/>
    <property type="match status" value="1"/>
</dbReference>
<sequence>MSQQDRGSVIDGFLDQHGWGSAAREKLVDDASARKYFRLGRGFETALLMDFPPNAVSIDPHGVSDIPERLASIAPVLQTTTLFTDLGWRVPEVLAHDVANGLALIEDFGDLTFTRALAMGSIVPASLYIRATDALITLHRGCDVMAAGAAGANAANGAKGELSQAMAGLVTYQPANLRRQLASFGRDYLPLVIADDARRGHAMQEFDDLLDHVLPQCFDAGQTIIHRDYHVDNLMLVDTDDGDADCGIIDFQDAAIGPRPYDLVSLLRDVRHDVGIDIERTMMARYLAAFPEIDETAFNRAYIATGMVRNFRILGRFGWLARESGKMRYLEFVPRCWELILRGAQQNLPELADWVENHIPASARLAPVIPNDNSQPWTGK</sequence>
<dbReference type="InterPro" id="IPR002575">
    <property type="entry name" value="Aminoglycoside_PTrfase"/>
</dbReference>
<reference evidence="2 3" key="1">
    <citation type="submission" date="2017-09" db="EMBL/GenBank/DDBJ databases">
        <title>Biodiversity and function of Thalassospira species in the particle-attached aromatic-hydrocarbon-degrading consortia from the surface seawater of the South China Sea.</title>
        <authorList>
            <person name="Dong C."/>
            <person name="Liu R."/>
            <person name="Shao Z."/>
        </authorList>
    </citation>
    <scope>NUCLEOTIDE SEQUENCE [LARGE SCALE GENOMIC DNA]</scope>
    <source>
        <strain evidence="2 3">CSC1P2</strain>
    </source>
</reference>
<proteinExistence type="predicted"/>
<dbReference type="InterPro" id="IPR011009">
    <property type="entry name" value="Kinase-like_dom_sf"/>
</dbReference>
<dbReference type="Proteomes" id="UP000233597">
    <property type="component" value="Unassembled WGS sequence"/>
</dbReference>
<evidence type="ECO:0000313" key="2">
    <source>
        <dbReference type="EMBL" id="PKR51973.1"/>
    </source>
</evidence>
<keyword evidence="2" id="KW-0808">Transferase</keyword>
<dbReference type="EMBL" id="NWTK01000012">
    <property type="protein sequence ID" value="PKR51973.1"/>
    <property type="molecule type" value="Genomic_DNA"/>
</dbReference>
<dbReference type="Gene3D" id="3.30.200.20">
    <property type="entry name" value="Phosphorylase Kinase, domain 1"/>
    <property type="match status" value="1"/>
</dbReference>
<feature type="domain" description="Aminoglycoside phosphotransferase" evidence="1">
    <location>
        <begin position="28"/>
        <end position="293"/>
    </location>
</feature>
<gene>
    <name evidence="2" type="ORF">COO20_17780</name>
</gene>
<organism evidence="2 3">
    <name type="scientific">Thalassospira marina</name>
    <dbReference type="NCBI Taxonomy" id="2048283"/>
    <lineage>
        <taxon>Bacteria</taxon>
        <taxon>Pseudomonadati</taxon>
        <taxon>Pseudomonadota</taxon>
        <taxon>Alphaproteobacteria</taxon>
        <taxon>Rhodospirillales</taxon>
        <taxon>Thalassospiraceae</taxon>
        <taxon>Thalassospira</taxon>
    </lineage>
</organism>
<dbReference type="RefSeq" id="WP_101268999.1">
    <property type="nucleotide sequence ID" value="NZ_NWTK01000012.1"/>
</dbReference>
<dbReference type="SUPFAM" id="SSF56112">
    <property type="entry name" value="Protein kinase-like (PK-like)"/>
    <property type="match status" value="1"/>
</dbReference>
<dbReference type="GO" id="GO:0016740">
    <property type="term" value="F:transferase activity"/>
    <property type="evidence" value="ECO:0007669"/>
    <property type="project" value="UniProtKB-KW"/>
</dbReference>
<accession>A0A2N3KNB7</accession>
<dbReference type="Gene3D" id="3.90.1200.10">
    <property type="match status" value="1"/>
</dbReference>
<dbReference type="AlphaFoldDB" id="A0A2N3KNB7"/>